<dbReference type="EMBL" id="JAMKOV010000004">
    <property type="protein sequence ID" value="KAI8040291.1"/>
    <property type="molecule type" value="Genomic_DNA"/>
</dbReference>
<accession>A0A9P9YNQ9</accession>
<feature type="region of interest" description="Disordered" evidence="1">
    <location>
        <begin position="350"/>
        <end position="372"/>
    </location>
</feature>
<comment type="caution">
    <text evidence="2">The sequence shown here is derived from an EMBL/GenBank/DDBJ whole genome shotgun (WGS) entry which is preliminary data.</text>
</comment>
<keyword evidence="3" id="KW-1185">Reference proteome</keyword>
<name>A0A9P9YNQ9_9MUSC</name>
<feature type="region of interest" description="Disordered" evidence="1">
    <location>
        <begin position="182"/>
        <end position="227"/>
    </location>
</feature>
<reference evidence="2" key="1">
    <citation type="journal article" date="2023" name="Genome Biol. Evol.">
        <title>Long-read-based Genome Assembly of Drosophila gunungcola Reveals Fewer Chemosensory Genes in Flower-breeding Species.</title>
        <authorList>
            <person name="Negi A."/>
            <person name="Liao B.Y."/>
            <person name="Yeh S.D."/>
        </authorList>
    </citation>
    <scope>NUCLEOTIDE SEQUENCE</scope>
    <source>
        <strain evidence="2">Sukarami</strain>
    </source>
</reference>
<feature type="compositionally biased region" description="Polar residues" evidence="1">
    <location>
        <begin position="186"/>
        <end position="197"/>
    </location>
</feature>
<sequence length="485" mass="54069">MFQLRREVSERFGVWVQRLLVVVLHLWHRSSMSFVHGRKEAFKWIKRRLTRRRSHRPGSENRESGLLDWRCRLFPGTHIICMWISIFMTGDDSTMAYVIWKIFMKQYARLRYDPQPLSPKLIWHSYAAIQTADTNIEAGRAEAAVSGSGAGAGAGAGAELAEILVPNDTQIAVPVAGGIAGGQIPSLESQSPTLTTDMDTKEARAAPIARDEEDPEVEDPEEGRQEVEQLSANANYVCCRYPGTSSAATATLNRSKSRVQKYLKKCKQRLTGQLKIPTGNTTTTTTITLVRNEPAPTAIEERESEKELEDDLVEEEDLVEGSTGSYTDALPIDCSLSASIAEEQQQAVDELEPPKEEVPLETETCPDGSGIPMPIPRRLAAEVDATLARLIDSHLSHIYPVYWARTRAILIQQARERLVCGFDGSLARFEQRFLCKFAEIATALRTAHQIGEFALVSSAREKLLGNCVEKSLRKLGNHREAIIRR</sequence>
<feature type="compositionally biased region" description="Acidic residues" evidence="1">
    <location>
        <begin position="211"/>
        <end position="221"/>
    </location>
</feature>
<dbReference type="Proteomes" id="UP001059596">
    <property type="component" value="Unassembled WGS sequence"/>
</dbReference>
<organism evidence="2 3">
    <name type="scientific">Drosophila gunungcola</name>
    <name type="common">fruit fly</name>
    <dbReference type="NCBI Taxonomy" id="103775"/>
    <lineage>
        <taxon>Eukaryota</taxon>
        <taxon>Metazoa</taxon>
        <taxon>Ecdysozoa</taxon>
        <taxon>Arthropoda</taxon>
        <taxon>Hexapoda</taxon>
        <taxon>Insecta</taxon>
        <taxon>Pterygota</taxon>
        <taxon>Neoptera</taxon>
        <taxon>Endopterygota</taxon>
        <taxon>Diptera</taxon>
        <taxon>Brachycera</taxon>
        <taxon>Muscomorpha</taxon>
        <taxon>Ephydroidea</taxon>
        <taxon>Drosophilidae</taxon>
        <taxon>Drosophila</taxon>
        <taxon>Sophophora</taxon>
    </lineage>
</organism>
<protein>
    <submittedName>
        <fullName evidence="2">Uncharacterized protein</fullName>
    </submittedName>
</protein>
<evidence type="ECO:0000313" key="2">
    <source>
        <dbReference type="EMBL" id="KAI8040291.1"/>
    </source>
</evidence>
<evidence type="ECO:0000256" key="1">
    <source>
        <dbReference type="SAM" id="MobiDB-lite"/>
    </source>
</evidence>
<proteinExistence type="predicted"/>
<evidence type="ECO:0000313" key="3">
    <source>
        <dbReference type="Proteomes" id="UP001059596"/>
    </source>
</evidence>
<dbReference type="AlphaFoldDB" id="A0A9P9YNQ9"/>
<gene>
    <name evidence="2" type="ORF">M5D96_006231</name>
</gene>